<dbReference type="Proteomes" id="UP001346869">
    <property type="component" value="Unassembled WGS sequence"/>
</dbReference>
<proteinExistence type="predicted"/>
<evidence type="ECO:0000313" key="4">
    <source>
        <dbReference type="Proteomes" id="UP001346869"/>
    </source>
</evidence>
<feature type="domain" description="Death" evidence="1">
    <location>
        <begin position="121"/>
        <end position="194"/>
    </location>
</feature>
<dbReference type="PROSITE" id="PS50209">
    <property type="entry name" value="CARD"/>
    <property type="match status" value="1"/>
</dbReference>
<dbReference type="PROSITE" id="PS50017">
    <property type="entry name" value="DEATH_DOMAIN"/>
    <property type="match status" value="1"/>
</dbReference>
<dbReference type="GO" id="GO:0070513">
    <property type="term" value="F:death domain binding"/>
    <property type="evidence" value="ECO:0007669"/>
    <property type="project" value="InterPro"/>
</dbReference>
<comment type="caution">
    <text evidence="3">The sequence shown here is derived from an EMBL/GenBank/DDBJ whole genome shotgun (WGS) entry which is preliminary data.</text>
</comment>
<dbReference type="AlphaFoldDB" id="A0AAN7WVF8"/>
<feature type="domain" description="CARD" evidence="2">
    <location>
        <begin position="1"/>
        <end position="78"/>
    </location>
</feature>
<sequence>MEPAHRVLLRDHRLYLSGQLLVSDSIVPLLFQEEILTETQVDQIESQPSERLKTLELLTLLPGRGPRAFSAFIRSLDDYSWVRERLEMELRHGQELQGIDGARGLGGATDAPPPSLQARPSDRFLSRLAARLGSGWQEVLLDLGLSAEDLFRCRSDNLLCSHSAALAGLVLWRQRGGRGATLQRLLQSLQAAELHPSVLQEALT</sequence>
<dbReference type="InterPro" id="IPR011029">
    <property type="entry name" value="DEATH-like_dom_sf"/>
</dbReference>
<dbReference type="PANTHER" id="PTHR15034:SF5">
    <property type="entry name" value="DEATH DOMAIN-CONTAINING PROTEIN CRADD"/>
    <property type="match status" value="1"/>
</dbReference>
<dbReference type="SMART" id="SM00005">
    <property type="entry name" value="DEATH"/>
    <property type="match status" value="1"/>
</dbReference>
<dbReference type="Gene3D" id="1.10.533.10">
    <property type="entry name" value="Death Domain, Fas"/>
    <property type="match status" value="2"/>
</dbReference>
<protein>
    <recommendedName>
        <fullName evidence="5">CASP2 and RIPK1 domain containing adaptor with death domain</fullName>
    </recommendedName>
</protein>
<dbReference type="Pfam" id="PF00619">
    <property type="entry name" value="CARD"/>
    <property type="match status" value="1"/>
</dbReference>
<accession>A0AAN7WVF8</accession>
<dbReference type="Pfam" id="PF00531">
    <property type="entry name" value="Death"/>
    <property type="match status" value="1"/>
</dbReference>
<gene>
    <name evidence="3" type="ORF">PBY51_009126</name>
</gene>
<dbReference type="PANTHER" id="PTHR15034">
    <property type="entry name" value="DEATH DOMAIN-CONTAINING PROTEIN CRADD"/>
    <property type="match status" value="1"/>
</dbReference>
<reference evidence="3 4" key="1">
    <citation type="journal article" date="2023" name="Genes (Basel)">
        <title>Chromosome-Level Genome Assembly and Circadian Gene Repertoire of the Patagonia Blennie Eleginops maclovinus-The Closest Ancestral Proxy of Antarctic Cryonotothenioids.</title>
        <authorList>
            <person name="Cheng C.C."/>
            <person name="Rivera-Colon A.G."/>
            <person name="Minhas B.F."/>
            <person name="Wilson L."/>
            <person name="Rayamajhi N."/>
            <person name="Vargas-Chacoff L."/>
            <person name="Catchen J.M."/>
        </authorList>
    </citation>
    <scope>NUCLEOTIDE SEQUENCE [LARGE SCALE GENOMIC DNA]</scope>
    <source>
        <strain evidence="3">JMC-PN-2008</strain>
    </source>
</reference>
<name>A0AAN7WVF8_ELEMC</name>
<dbReference type="InterPro" id="IPR001315">
    <property type="entry name" value="CARD"/>
</dbReference>
<dbReference type="GO" id="GO:0002020">
    <property type="term" value="F:protease binding"/>
    <property type="evidence" value="ECO:0007669"/>
    <property type="project" value="InterPro"/>
</dbReference>
<dbReference type="InterPro" id="IPR037939">
    <property type="entry name" value="CRADD"/>
</dbReference>
<organism evidence="3 4">
    <name type="scientific">Eleginops maclovinus</name>
    <name type="common">Patagonian blennie</name>
    <name type="synonym">Eleginus maclovinus</name>
    <dbReference type="NCBI Taxonomy" id="56733"/>
    <lineage>
        <taxon>Eukaryota</taxon>
        <taxon>Metazoa</taxon>
        <taxon>Chordata</taxon>
        <taxon>Craniata</taxon>
        <taxon>Vertebrata</taxon>
        <taxon>Euteleostomi</taxon>
        <taxon>Actinopterygii</taxon>
        <taxon>Neopterygii</taxon>
        <taxon>Teleostei</taxon>
        <taxon>Neoteleostei</taxon>
        <taxon>Acanthomorphata</taxon>
        <taxon>Eupercaria</taxon>
        <taxon>Perciformes</taxon>
        <taxon>Notothenioidei</taxon>
        <taxon>Eleginopidae</taxon>
        <taxon>Eleginops</taxon>
    </lineage>
</organism>
<reference evidence="3 4" key="2">
    <citation type="journal article" date="2023" name="Mol. Biol. Evol.">
        <title>Genomics of Secondarily Temperate Adaptation in the Only Non-Antarctic Icefish.</title>
        <authorList>
            <person name="Rivera-Colon A.G."/>
            <person name="Rayamajhi N."/>
            <person name="Minhas B.F."/>
            <person name="Madrigal G."/>
            <person name="Bilyk K.T."/>
            <person name="Yoon V."/>
            <person name="Hune M."/>
            <person name="Gregory S."/>
            <person name="Cheng C.H.C."/>
            <person name="Catchen J.M."/>
        </authorList>
    </citation>
    <scope>NUCLEOTIDE SEQUENCE [LARGE SCALE GENOMIC DNA]</scope>
    <source>
        <strain evidence="3">JMC-PN-2008</strain>
    </source>
</reference>
<evidence type="ECO:0000259" key="2">
    <source>
        <dbReference type="PROSITE" id="PS50209"/>
    </source>
</evidence>
<dbReference type="GO" id="GO:0042981">
    <property type="term" value="P:regulation of apoptotic process"/>
    <property type="evidence" value="ECO:0007669"/>
    <property type="project" value="InterPro"/>
</dbReference>
<evidence type="ECO:0000259" key="1">
    <source>
        <dbReference type="PROSITE" id="PS50017"/>
    </source>
</evidence>
<evidence type="ECO:0000313" key="3">
    <source>
        <dbReference type="EMBL" id="KAK5849487.1"/>
    </source>
</evidence>
<dbReference type="EMBL" id="JAUZQC010000024">
    <property type="protein sequence ID" value="KAK5849487.1"/>
    <property type="molecule type" value="Genomic_DNA"/>
</dbReference>
<dbReference type="GO" id="GO:0007165">
    <property type="term" value="P:signal transduction"/>
    <property type="evidence" value="ECO:0007669"/>
    <property type="project" value="InterPro"/>
</dbReference>
<dbReference type="SMART" id="SM00114">
    <property type="entry name" value="CARD"/>
    <property type="match status" value="1"/>
</dbReference>
<evidence type="ECO:0008006" key="5">
    <source>
        <dbReference type="Google" id="ProtNLM"/>
    </source>
</evidence>
<keyword evidence="4" id="KW-1185">Reference proteome</keyword>
<dbReference type="SUPFAM" id="SSF47986">
    <property type="entry name" value="DEATH domain"/>
    <property type="match status" value="2"/>
</dbReference>
<dbReference type="InterPro" id="IPR000488">
    <property type="entry name" value="Death_dom"/>
</dbReference>